<dbReference type="Pfam" id="PF01551">
    <property type="entry name" value="Peptidase_M23"/>
    <property type="match status" value="1"/>
</dbReference>
<keyword evidence="2" id="KW-1133">Transmembrane helix</keyword>
<dbReference type="InterPro" id="IPR011055">
    <property type="entry name" value="Dup_hybrid_motif"/>
</dbReference>
<feature type="compositionally biased region" description="Basic and acidic residues" evidence="1">
    <location>
        <begin position="128"/>
        <end position="138"/>
    </location>
</feature>
<dbReference type="EMBL" id="QPJT01000026">
    <property type="protein sequence ID" value="RCX11232.1"/>
    <property type="molecule type" value="Genomic_DNA"/>
</dbReference>
<dbReference type="Gene3D" id="2.70.70.10">
    <property type="entry name" value="Glucose Permease (Domain IIA)"/>
    <property type="match status" value="1"/>
</dbReference>
<keyword evidence="2" id="KW-0472">Membrane</keyword>
<dbReference type="InterPro" id="IPR050570">
    <property type="entry name" value="Cell_wall_metabolism_enzyme"/>
</dbReference>
<evidence type="ECO:0000313" key="4">
    <source>
        <dbReference type="EMBL" id="RCX11232.1"/>
    </source>
</evidence>
<gene>
    <name evidence="4" type="ORF">DFR58_1265</name>
</gene>
<keyword evidence="2" id="KW-0812">Transmembrane</keyword>
<name>A0A369APE1_9FIRM</name>
<feature type="compositionally biased region" description="Basic and acidic residues" evidence="1">
    <location>
        <begin position="79"/>
        <end position="94"/>
    </location>
</feature>
<keyword evidence="4" id="KW-0378">Hydrolase</keyword>
<organism evidence="4 5">
    <name type="scientific">Anaerobacterium chartisolvens</name>
    <dbReference type="NCBI Taxonomy" id="1297424"/>
    <lineage>
        <taxon>Bacteria</taxon>
        <taxon>Bacillati</taxon>
        <taxon>Bacillota</taxon>
        <taxon>Clostridia</taxon>
        <taxon>Eubacteriales</taxon>
        <taxon>Oscillospiraceae</taxon>
        <taxon>Anaerobacterium</taxon>
    </lineage>
</organism>
<reference evidence="4 5" key="1">
    <citation type="submission" date="2018-07" db="EMBL/GenBank/DDBJ databases">
        <title>Genomic Encyclopedia of Type Strains, Phase IV (KMG-IV): sequencing the most valuable type-strain genomes for metagenomic binning, comparative biology and taxonomic classification.</title>
        <authorList>
            <person name="Goeker M."/>
        </authorList>
    </citation>
    <scope>NUCLEOTIDE SEQUENCE [LARGE SCALE GENOMIC DNA]</scope>
    <source>
        <strain evidence="4 5">DSM 27016</strain>
    </source>
</reference>
<feature type="compositionally biased region" description="Low complexity" evidence="1">
    <location>
        <begin position="148"/>
        <end position="157"/>
    </location>
</feature>
<dbReference type="SUPFAM" id="SSF51261">
    <property type="entry name" value="Duplicated hybrid motif"/>
    <property type="match status" value="1"/>
</dbReference>
<evidence type="ECO:0000313" key="5">
    <source>
        <dbReference type="Proteomes" id="UP000253034"/>
    </source>
</evidence>
<dbReference type="AlphaFoldDB" id="A0A369APE1"/>
<keyword evidence="5" id="KW-1185">Reference proteome</keyword>
<dbReference type="CDD" id="cd12797">
    <property type="entry name" value="M23_peptidase"/>
    <property type="match status" value="1"/>
</dbReference>
<accession>A0A369APE1</accession>
<feature type="region of interest" description="Disordered" evidence="1">
    <location>
        <begin position="74"/>
        <end position="157"/>
    </location>
</feature>
<evidence type="ECO:0000256" key="2">
    <source>
        <dbReference type="SAM" id="Phobius"/>
    </source>
</evidence>
<dbReference type="PANTHER" id="PTHR21666:SF270">
    <property type="entry name" value="MUREIN HYDROLASE ACTIVATOR ENVC"/>
    <property type="match status" value="1"/>
</dbReference>
<evidence type="ECO:0000259" key="3">
    <source>
        <dbReference type="Pfam" id="PF01551"/>
    </source>
</evidence>
<dbReference type="Proteomes" id="UP000253034">
    <property type="component" value="Unassembled WGS sequence"/>
</dbReference>
<dbReference type="PANTHER" id="PTHR21666">
    <property type="entry name" value="PEPTIDASE-RELATED"/>
    <property type="match status" value="1"/>
</dbReference>
<feature type="domain" description="M23ase beta-sheet core" evidence="3">
    <location>
        <begin position="187"/>
        <end position="285"/>
    </location>
</feature>
<protein>
    <submittedName>
        <fullName evidence="4">Murein DD-endopeptidase MepM/ murein hydrolase activator NlpD</fullName>
    </submittedName>
</protein>
<dbReference type="InterPro" id="IPR016047">
    <property type="entry name" value="M23ase_b-sheet_dom"/>
</dbReference>
<comment type="caution">
    <text evidence="4">The sequence shown here is derived from an EMBL/GenBank/DDBJ whole genome shotgun (WGS) entry which is preliminary data.</text>
</comment>
<proteinExistence type="predicted"/>
<feature type="transmembrane region" description="Helical" evidence="2">
    <location>
        <begin position="23"/>
        <end position="42"/>
    </location>
</feature>
<dbReference type="RefSeq" id="WP_242987717.1">
    <property type="nucleotide sequence ID" value="NZ_QPJT01000026.1"/>
</dbReference>
<sequence>MKKLFPEKRLTKKGFLEFLDKKGFYIVLILCIAIIGATAVFMSTQGITPSGDEPQAKIPQEPIEERLVDNYDEGLSLDENGKPSIADKEPEEANRPVLNPQANAEGATASDAEEPVLAENNKNAAPKQQEKKQDEGKKTNPAGKKTDGTSAGSTGGAKFVMPVFGDITLGYAEDELVYSKTLEEWRSHSGLDIAADRGTPVKAVNDGVVTEVKNDPRYGIMVVIEHDNGLKTVYANLASDEMASPNQKVKQGEVIGAIGNTAVFESSEQSHLHFEVWKENQPVNPKEYLPEK</sequence>
<evidence type="ECO:0000256" key="1">
    <source>
        <dbReference type="SAM" id="MobiDB-lite"/>
    </source>
</evidence>
<dbReference type="GO" id="GO:0004222">
    <property type="term" value="F:metalloendopeptidase activity"/>
    <property type="evidence" value="ECO:0007669"/>
    <property type="project" value="TreeGrafter"/>
</dbReference>